<dbReference type="HOGENOM" id="CLU_3207902_0_0_1"/>
<protein>
    <submittedName>
        <fullName evidence="1">Uncharacterized protein</fullName>
    </submittedName>
</protein>
<keyword evidence="2" id="KW-1185">Reference proteome</keyword>
<dbReference type="EMBL" id="CH476653">
    <property type="protein sequence ID" value="EDO00542.1"/>
    <property type="molecule type" value="Genomic_DNA"/>
</dbReference>
<evidence type="ECO:0000313" key="2">
    <source>
        <dbReference type="Proteomes" id="UP000001312"/>
    </source>
</evidence>
<gene>
    <name evidence="1" type="ORF">SS1G_14412</name>
</gene>
<dbReference type="InParanoid" id="A7F9Y1"/>
<reference evidence="2" key="1">
    <citation type="journal article" date="2011" name="PLoS Genet.">
        <title>Genomic analysis of the necrotrophic fungal pathogens Sclerotinia sclerotiorum and Botrytis cinerea.</title>
        <authorList>
            <person name="Amselem J."/>
            <person name="Cuomo C.A."/>
            <person name="van Kan J.A."/>
            <person name="Viaud M."/>
            <person name="Benito E.P."/>
            <person name="Couloux A."/>
            <person name="Coutinho P.M."/>
            <person name="de Vries R.P."/>
            <person name="Dyer P.S."/>
            <person name="Fillinger S."/>
            <person name="Fournier E."/>
            <person name="Gout L."/>
            <person name="Hahn M."/>
            <person name="Kohn L."/>
            <person name="Lapalu N."/>
            <person name="Plummer K.M."/>
            <person name="Pradier J.M."/>
            <person name="Quevillon E."/>
            <person name="Sharon A."/>
            <person name="Simon A."/>
            <person name="ten Have A."/>
            <person name="Tudzynski B."/>
            <person name="Tudzynski P."/>
            <person name="Wincker P."/>
            <person name="Andrew M."/>
            <person name="Anthouard V."/>
            <person name="Beever R.E."/>
            <person name="Beffa R."/>
            <person name="Benoit I."/>
            <person name="Bouzid O."/>
            <person name="Brault B."/>
            <person name="Chen Z."/>
            <person name="Choquer M."/>
            <person name="Collemare J."/>
            <person name="Cotton P."/>
            <person name="Danchin E.G."/>
            <person name="Da Silva C."/>
            <person name="Gautier A."/>
            <person name="Giraud C."/>
            <person name="Giraud T."/>
            <person name="Gonzalez C."/>
            <person name="Grossetete S."/>
            <person name="Guldener U."/>
            <person name="Henrissat B."/>
            <person name="Howlett B.J."/>
            <person name="Kodira C."/>
            <person name="Kretschmer M."/>
            <person name="Lappartient A."/>
            <person name="Leroch M."/>
            <person name="Levis C."/>
            <person name="Mauceli E."/>
            <person name="Neuveglise C."/>
            <person name="Oeser B."/>
            <person name="Pearson M."/>
            <person name="Poulain J."/>
            <person name="Poussereau N."/>
            <person name="Quesneville H."/>
            <person name="Rascle C."/>
            <person name="Schumacher J."/>
            <person name="Segurens B."/>
            <person name="Sexton A."/>
            <person name="Silva E."/>
            <person name="Sirven C."/>
            <person name="Soanes D.M."/>
            <person name="Talbot N.J."/>
            <person name="Templeton M."/>
            <person name="Yandava C."/>
            <person name="Yarden O."/>
            <person name="Zeng Q."/>
            <person name="Rollins J.A."/>
            <person name="Lebrun M.H."/>
            <person name="Dickman M."/>
        </authorList>
    </citation>
    <scope>NUCLEOTIDE SEQUENCE [LARGE SCALE GENOMIC DNA]</scope>
    <source>
        <strain evidence="2">ATCC 18683 / 1980 / Ss-1</strain>
    </source>
</reference>
<dbReference type="AlphaFoldDB" id="A7F9Y1"/>
<sequence>MDFLRVFLDGNSKGKKWVEIGAEKDSNFEGSVILRGEYLGYLVHF</sequence>
<evidence type="ECO:0000313" key="1">
    <source>
        <dbReference type="EMBL" id="EDO00542.1"/>
    </source>
</evidence>
<name>A7F9Y1_SCLS1</name>
<proteinExistence type="predicted"/>
<dbReference type="KEGG" id="ssl:SS1G_14412"/>
<dbReference type="RefSeq" id="XP_001584643.1">
    <property type="nucleotide sequence ID" value="XM_001584593.1"/>
</dbReference>
<accession>A7F9Y1</accession>
<organism evidence="1 2">
    <name type="scientific">Sclerotinia sclerotiorum (strain ATCC 18683 / 1980 / Ss-1)</name>
    <name type="common">White mold</name>
    <name type="synonym">Whetzelinia sclerotiorum</name>
    <dbReference type="NCBI Taxonomy" id="665079"/>
    <lineage>
        <taxon>Eukaryota</taxon>
        <taxon>Fungi</taxon>
        <taxon>Dikarya</taxon>
        <taxon>Ascomycota</taxon>
        <taxon>Pezizomycotina</taxon>
        <taxon>Leotiomycetes</taxon>
        <taxon>Helotiales</taxon>
        <taxon>Sclerotiniaceae</taxon>
        <taxon>Sclerotinia</taxon>
    </lineage>
</organism>
<dbReference type="GeneID" id="5480724"/>
<dbReference type="Proteomes" id="UP000001312">
    <property type="component" value="Unassembled WGS sequence"/>
</dbReference>